<dbReference type="EMBL" id="AUPC02000113">
    <property type="protein sequence ID" value="POG70976.1"/>
    <property type="molecule type" value="Genomic_DNA"/>
</dbReference>
<evidence type="ECO:0000256" key="1">
    <source>
        <dbReference type="SAM" id="MobiDB-lite"/>
    </source>
</evidence>
<reference evidence="3 4" key="3">
    <citation type="journal article" date="2018" name="New Phytol.">
        <title>High intraspecific genome diversity in the model arbuscular mycorrhizal symbiont Rhizophagus irregularis.</title>
        <authorList>
            <person name="Chen E.C.H."/>
            <person name="Morin E."/>
            <person name="Beaudet D."/>
            <person name="Noel J."/>
            <person name="Yildirir G."/>
            <person name="Ndikumana S."/>
            <person name="Charron P."/>
            <person name="St-Onge C."/>
            <person name="Giorgi J."/>
            <person name="Kruger M."/>
            <person name="Marton T."/>
            <person name="Ropars J."/>
            <person name="Grigoriev I.V."/>
            <person name="Hainaut M."/>
            <person name="Henrissat B."/>
            <person name="Roux C."/>
            <person name="Martin F."/>
            <person name="Corradi N."/>
        </authorList>
    </citation>
    <scope>NUCLEOTIDE SEQUENCE [LARGE SCALE GENOMIC DNA]</scope>
    <source>
        <strain evidence="4">DAOM 181602 / DAOM 197198 / MUCL 43194</strain>
        <strain evidence="3">DAOM 197198</strain>
    </source>
</reference>
<reference evidence="3 4" key="1">
    <citation type="journal article" date="2013" name="Proc. Natl. Acad. Sci. U.S.A.">
        <title>Genome of an arbuscular mycorrhizal fungus provides insight into the oldest plant symbiosis.</title>
        <authorList>
            <person name="Tisserant E."/>
            <person name="Malbreil M."/>
            <person name="Kuo A."/>
            <person name="Kohler A."/>
            <person name="Symeonidi A."/>
            <person name="Balestrini R."/>
            <person name="Charron P."/>
            <person name="Duensing N."/>
            <person name="Frei Dit Frey N."/>
            <person name="Gianinazzi-Pearson V."/>
            <person name="Gilbert L.B."/>
            <person name="Handa Y."/>
            <person name="Herr J.R."/>
            <person name="Hijri M."/>
            <person name="Koul R."/>
            <person name="Kawaguchi M."/>
            <person name="Krajinski F."/>
            <person name="Lammers P.J."/>
            <person name="Masclaux F.G."/>
            <person name="Murat C."/>
            <person name="Morin E."/>
            <person name="Ndikumana S."/>
            <person name="Pagni M."/>
            <person name="Petitpierre D."/>
            <person name="Requena N."/>
            <person name="Rosikiewicz P."/>
            <person name="Riley R."/>
            <person name="Saito K."/>
            <person name="San Clemente H."/>
            <person name="Shapiro H."/>
            <person name="van Tuinen D."/>
            <person name="Becard G."/>
            <person name="Bonfante P."/>
            <person name="Paszkowski U."/>
            <person name="Shachar-Hill Y.Y."/>
            <person name="Tuskan G.A."/>
            <person name="Young P.W."/>
            <person name="Sanders I.R."/>
            <person name="Henrissat B."/>
            <person name="Rensing S.A."/>
            <person name="Grigoriev I.V."/>
            <person name="Corradi N."/>
            <person name="Roux C."/>
            <person name="Martin F."/>
        </authorList>
    </citation>
    <scope>NUCLEOTIDE SEQUENCE [LARGE SCALE GENOMIC DNA]</scope>
    <source>
        <strain evidence="4">DAOM 181602 / DAOM 197198 / MUCL 43194</strain>
        <strain evidence="3">DAOM 197198</strain>
    </source>
</reference>
<organism evidence="2">
    <name type="scientific">Rhizophagus irregularis (strain DAOM 181602 / DAOM 197198 / MUCL 43194)</name>
    <name type="common">Arbuscular mycorrhizal fungus</name>
    <name type="synonym">Glomus intraradices</name>
    <dbReference type="NCBI Taxonomy" id="747089"/>
    <lineage>
        <taxon>Eukaryota</taxon>
        <taxon>Fungi</taxon>
        <taxon>Fungi incertae sedis</taxon>
        <taxon>Mucoromycota</taxon>
        <taxon>Glomeromycotina</taxon>
        <taxon>Glomeromycetes</taxon>
        <taxon>Glomerales</taxon>
        <taxon>Glomeraceae</taxon>
        <taxon>Rhizophagus</taxon>
    </lineage>
</organism>
<dbReference type="AlphaFoldDB" id="U9U0W9"/>
<dbReference type="HOGENOM" id="CLU_1556080_0_0_1"/>
<keyword evidence="4" id="KW-1185">Reference proteome</keyword>
<dbReference type="Proteomes" id="UP000018888">
    <property type="component" value="Unassembled WGS sequence"/>
</dbReference>
<evidence type="ECO:0000313" key="3">
    <source>
        <dbReference type="EMBL" id="POG70976.1"/>
    </source>
</evidence>
<dbReference type="SMR" id="U9U0W9"/>
<feature type="region of interest" description="Disordered" evidence="1">
    <location>
        <begin position="1"/>
        <end position="20"/>
    </location>
</feature>
<feature type="compositionally biased region" description="Basic and acidic residues" evidence="1">
    <location>
        <begin position="1"/>
        <end position="18"/>
    </location>
</feature>
<proteinExistence type="predicted"/>
<reference evidence="2" key="2">
    <citation type="submission" date="2013-07" db="EMBL/GenBank/DDBJ databases">
        <title>The genome of an arbuscular mycorrhizal fungus provides insights into the evolution of the oldest plant symbiosis.</title>
        <authorList>
            <consortium name="DOE Joint Genome Institute"/>
            <person name="Tisserant E."/>
            <person name="Malbreil M."/>
            <person name="Kuo A."/>
            <person name="Kohler A."/>
            <person name="Symeonidi A."/>
            <person name="Balestrini R."/>
            <person name="Charron P."/>
            <person name="Duensing N."/>
            <person name="Frei-dit-Frey N."/>
            <person name="Gianinazzi-Pearson V."/>
            <person name="Gilbert B."/>
            <person name="Handa Y."/>
            <person name="Hijri M."/>
            <person name="Kaul R."/>
            <person name="Kawaguchi M."/>
            <person name="Krajinski F."/>
            <person name="Lammers P."/>
            <person name="Lapierre D."/>
            <person name="Masclaux F.G."/>
            <person name="Murat C."/>
            <person name="Morin E."/>
            <person name="Ndikumana S."/>
            <person name="Pagni M."/>
            <person name="Petitpierre D."/>
            <person name="Requena N."/>
            <person name="Rosikiewicz P."/>
            <person name="Riley R."/>
            <person name="Saito K."/>
            <person name="San Clemente H."/>
            <person name="Shapiro H."/>
            <person name="van Tuinen D."/>
            <person name="Becard G."/>
            <person name="Bonfante P."/>
            <person name="Paszkowski U."/>
            <person name="Shachar-Hill Y."/>
            <person name="Young J.P."/>
            <person name="Sanders I.R."/>
            <person name="Henrissat B."/>
            <person name="Rensing S.A."/>
            <person name="Grigoriev I.V."/>
            <person name="Corradi N."/>
            <person name="Roux C."/>
            <person name="Martin F."/>
        </authorList>
    </citation>
    <scope>NUCLEOTIDE SEQUENCE</scope>
    <source>
        <strain evidence="2">DAOM 197198</strain>
    </source>
</reference>
<name>U9U0W9_RHIID</name>
<accession>U9U0W9</accession>
<sequence>MCTDFRYKENSEENDNTKQHQLLSYADGVENGKQSNNQRNFRQWNRRNINNNKQYKHNHNNPKHEKDMYNELLCLKDPINALNNSLTPKKQTKNINTKQSTSGNVINKAVVINDNAKRLHMETSSLDNDLGIEEFEKKLEASNKQVQQNTTILQDAASKLTYTLDDDVELED</sequence>
<evidence type="ECO:0000313" key="2">
    <source>
        <dbReference type="EMBL" id="ESA13332.1"/>
    </source>
</evidence>
<dbReference type="VEuPathDB" id="FungiDB:RhiirFUN_017992"/>
<protein>
    <submittedName>
        <fullName evidence="2">Uncharacterized protein</fullName>
    </submittedName>
</protein>
<gene>
    <name evidence="3" type="ORF">GLOIN_2v1775216</name>
    <name evidence="2" type="ORF">GLOINDRAFT_26149</name>
</gene>
<evidence type="ECO:0000313" key="4">
    <source>
        <dbReference type="Proteomes" id="UP000018888"/>
    </source>
</evidence>
<dbReference type="EMBL" id="KI284005">
    <property type="protein sequence ID" value="ESA13332.1"/>
    <property type="molecule type" value="Genomic_DNA"/>
</dbReference>